<evidence type="ECO:0000313" key="2">
    <source>
        <dbReference type="EMBL" id="KRX93274.1"/>
    </source>
</evidence>
<dbReference type="EMBL" id="JYDU01000092">
    <property type="protein sequence ID" value="KRX93274.1"/>
    <property type="molecule type" value="Genomic_DNA"/>
</dbReference>
<name>A0A0V0XZE4_TRIPS</name>
<reference evidence="2 3" key="1">
    <citation type="submission" date="2015-01" db="EMBL/GenBank/DDBJ databases">
        <title>Evolution of Trichinella species and genotypes.</title>
        <authorList>
            <person name="Korhonen P.K."/>
            <person name="Edoardo P."/>
            <person name="Giuseppe L.R."/>
            <person name="Gasser R.B."/>
        </authorList>
    </citation>
    <scope>NUCLEOTIDE SEQUENCE [LARGE SCALE GENOMIC DNA]</scope>
    <source>
        <strain evidence="2">ISS141</strain>
    </source>
</reference>
<feature type="region of interest" description="Disordered" evidence="1">
    <location>
        <begin position="63"/>
        <end position="93"/>
    </location>
</feature>
<protein>
    <submittedName>
        <fullName evidence="2">Uncharacterized protein</fullName>
    </submittedName>
</protein>
<dbReference type="Proteomes" id="UP000054815">
    <property type="component" value="Unassembled WGS sequence"/>
</dbReference>
<comment type="caution">
    <text evidence="2">The sequence shown here is derived from an EMBL/GenBank/DDBJ whole genome shotgun (WGS) entry which is preliminary data.</text>
</comment>
<sequence length="259" mass="29264">MHLSKVGNRAFWLLAIYPCEPAFSVVQQAKGRKLGDYQQDNRGIKFQRLTPRNPSIYWNAKKAEETESVEKASTTRRRTNWRKHGDRAAKPPGRSIWDKILTRTYVSSSRPTPVYLLPEHVCTDGTSAASMTSVLSSENTAAKRNDQRDSCDKTSHGVLSQSDCTLSQNVGYTAVGRGSIQWVERLSLPFYAADYAFETEQQGECSICTMFKKKDLQILRFNVNALLNDNQDNNTLLQDTVNNADNALFPAEKNLLRTY</sequence>
<organism evidence="2 3">
    <name type="scientific">Trichinella pseudospiralis</name>
    <name type="common">Parasitic roundworm</name>
    <dbReference type="NCBI Taxonomy" id="6337"/>
    <lineage>
        <taxon>Eukaryota</taxon>
        <taxon>Metazoa</taxon>
        <taxon>Ecdysozoa</taxon>
        <taxon>Nematoda</taxon>
        <taxon>Enoplea</taxon>
        <taxon>Dorylaimia</taxon>
        <taxon>Trichinellida</taxon>
        <taxon>Trichinellidae</taxon>
        <taxon>Trichinella</taxon>
    </lineage>
</organism>
<evidence type="ECO:0000256" key="1">
    <source>
        <dbReference type="SAM" id="MobiDB-lite"/>
    </source>
</evidence>
<proteinExistence type="predicted"/>
<evidence type="ECO:0000313" key="3">
    <source>
        <dbReference type="Proteomes" id="UP000054815"/>
    </source>
</evidence>
<accession>A0A0V0XZE4</accession>
<feature type="compositionally biased region" description="Basic residues" evidence="1">
    <location>
        <begin position="74"/>
        <end position="85"/>
    </location>
</feature>
<gene>
    <name evidence="2" type="ORF">T4E_11568</name>
</gene>
<dbReference type="AlphaFoldDB" id="A0A0V0XZE4"/>